<keyword evidence="3" id="KW-1185">Reference proteome</keyword>
<dbReference type="EMBL" id="LAVW01000070">
    <property type="protein sequence ID" value="KKW74480.1"/>
    <property type="molecule type" value="Genomic_DNA"/>
</dbReference>
<name>A0ABR5EIS6_LACLC</name>
<evidence type="ECO:0000313" key="2">
    <source>
        <dbReference type="EMBL" id="KKW74674.1"/>
    </source>
</evidence>
<protein>
    <recommendedName>
        <fullName evidence="4">CopG family transcriptional regulator</fullName>
    </recommendedName>
</protein>
<comment type="caution">
    <text evidence="1">The sequence shown here is derived from an EMBL/GenBank/DDBJ whole genome shotgun (WGS) entry which is preliminary data.</text>
</comment>
<dbReference type="RefSeq" id="WP_046781046.1">
    <property type="nucleotide sequence ID" value="NZ_JAHIBP010000001.1"/>
</dbReference>
<evidence type="ECO:0000313" key="1">
    <source>
        <dbReference type="EMBL" id="KKW74480.1"/>
    </source>
</evidence>
<evidence type="ECO:0000313" key="3">
    <source>
        <dbReference type="Proteomes" id="UP000034513"/>
    </source>
</evidence>
<evidence type="ECO:0008006" key="4">
    <source>
        <dbReference type="Google" id="ProtNLM"/>
    </source>
</evidence>
<dbReference type="EMBL" id="LAVW01000045">
    <property type="protein sequence ID" value="KKW74674.1"/>
    <property type="molecule type" value="Genomic_DNA"/>
</dbReference>
<accession>A0ABR5EIS6</accession>
<dbReference type="InterPro" id="IPR010985">
    <property type="entry name" value="Ribbon_hlx_hlx"/>
</dbReference>
<organism evidence="1 3">
    <name type="scientific">Lactococcus lactis subsp. cremoris</name>
    <name type="common">Streptococcus cremoris</name>
    <dbReference type="NCBI Taxonomy" id="1359"/>
    <lineage>
        <taxon>Bacteria</taxon>
        <taxon>Bacillati</taxon>
        <taxon>Bacillota</taxon>
        <taxon>Bacilli</taxon>
        <taxon>Lactobacillales</taxon>
        <taxon>Streptococcaceae</taxon>
        <taxon>Lactococcus</taxon>
    </lineage>
</organism>
<dbReference type="SUPFAM" id="SSF47598">
    <property type="entry name" value="Ribbon-helix-helix"/>
    <property type="match status" value="1"/>
</dbReference>
<gene>
    <name evidence="2" type="ORF">VN93_0364</name>
    <name evidence="1" type="ORF">VN93_0523</name>
</gene>
<sequence>MANFNAFEKAKFETKNNYKIPKKIKERKEQMSIMLTPTNKEKIRSLADEANMSVSELIAYWLEQSLKN</sequence>
<dbReference type="Proteomes" id="UP000034513">
    <property type="component" value="Unassembled WGS sequence"/>
</dbReference>
<proteinExistence type="predicted"/>
<reference evidence="1 3" key="1">
    <citation type="submission" date="2015-04" db="EMBL/GenBank/DDBJ databases">
        <title>Evaluation of non-dairy Lactococcus lactis with potential dairy applications reveals extensive phenotype-genotype disparity.</title>
        <authorList>
            <person name="Cavanagh D."/>
            <person name="Casey A."/>
            <person name="Altermann E."/>
            <person name="Cotter P."/>
            <person name="Fitzgerald G.F."/>
            <person name="McAuliffe O."/>
        </authorList>
    </citation>
    <scope>NUCLEOTIDE SEQUENCE [LARGE SCALE GENOMIC DNA]</scope>
    <source>
        <strain evidence="1 3">DPC6856</strain>
    </source>
</reference>